<dbReference type="AlphaFoldDB" id="A0A1F8ATT4"/>
<evidence type="ECO:0000313" key="3">
    <source>
        <dbReference type="Proteomes" id="UP000178603"/>
    </source>
</evidence>
<accession>A0A1F8ATT4</accession>
<reference evidence="2 3" key="1">
    <citation type="journal article" date="2016" name="Nat. Commun.">
        <title>Thousands of microbial genomes shed light on interconnected biogeochemical processes in an aquifer system.</title>
        <authorList>
            <person name="Anantharaman K."/>
            <person name="Brown C.T."/>
            <person name="Hug L.A."/>
            <person name="Sharon I."/>
            <person name="Castelle C.J."/>
            <person name="Probst A.J."/>
            <person name="Thomas B.C."/>
            <person name="Singh A."/>
            <person name="Wilkins M.J."/>
            <person name="Karaoz U."/>
            <person name="Brodie E.L."/>
            <person name="Williams K.H."/>
            <person name="Hubbard S.S."/>
            <person name="Banfield J.F."/>
        </authorList>
    </citation>
    <scope>NUCLEOTIDE SEQUENCE [LARGE SCALE GENOMIC DNA]</scope>
</reference>
<keyword evidence="1" id="KW-0812">Transmembrane</keyword>
<organism evidence="2 3">
    <name type="scientific">Candidatus Woesebacteria bacterium RIFCSPHIGHO2_12_FULL_41_24</name>
    <dbReference type="NCBI Taxonomy" id="1802510"/>
    <lineage>
        <taxon>Bacteria</taxon>
        <taxon>Candidatus Woeseibacteriota</taxon>
    </lineage>
</organism>
<sequence>MKTLQVIAQGINVGQPLNGVGKLADPGQNAGSVFNSVLSLIIGIVTVVISIAFLFIVISSAIKLITSGEDKAAVESARKKVLIGFFGLILLISGVFIIGFIGEILGLDVLNPTRILENIWQP</sequence>
<proteinExistence type="predicted"/>
<keyword evidence="1" id="KW-1133">Transmembrane helix</keyword>
<protein>
    <submittedName>
        <fullName evidence="2">Uncharacterized protein</fullName>
    </submittedName>
</protein>
<dbReference type="EMBL" id="MGGW01000005">
    <property type="protein sequence ID" value="OGM55152.1"/>
    <property type="molecule type" value="Genomic_DNA"/>
</dbReference>
<comment type="caution">
    <text evidence="2">The sequence shown here is derived from an EMBL/GenBank/DDBJ whole genome shotgun (WGS) entry which is preliminary data.</text>
</comment>
<feature type="transmembrane region" description="Helical" evidence="1">
    <location>
        <begin position="81"/>
        <end position="102"/>
    </location>
</feature>
<gene>
    <name evidence="2" type="ORF">A3E44_04505</name>
</gene>
<evidence type="ECO:0000313" key="2">
    <source>
        <dbReference type="EMBL" id="OGM55152.1"/>
    </source>
</evidence>
<name>A0A1F8ATT4_9BACT</name>
<dbReference type="Proteomes" id="UP000178603">
    <property type="component" value="Unassembled WGS sequence"/>
</dbReference>
<evidence type="ECO:0000256" key="1">
    <source>
        <dbReference type="SAM" id="Phobius"/>
    </source>
</evidence>
<feature type="transmembrane region" description="Helical" evidence="1">
    <location>
        <begin position="37"/>
        <end position="60"/>
    </location>
</feature>
<keyword evidence="1" id="KW-0472">Membrane</keyword>